<evidence type="ECO:0000313" key="3">
    <source>
        <dbReference type="Proteomes" id="UP000295380"/>
    </source>
</evidence>
<dbReference type="AlphaFoldDB" id="A0A4R7NPE0"/>
<evidence type="ECO:0000256" key="1">
    <source>
        <dbReference type="SAM" id="MobiDB-lite"/>
    </source>
</evidence>
<keyword evidence="3" id="KW-1185">Reference proteome</keyword>
<feature type="compositionally biased region" description="Polar residues" evidence="1">
    <location>
        <begin position="17"/>
        <end position="28"/>
    </location>
</feature>
<comment type="caution">
    <text evidence="2">The sequence shown here is derived from an EMBL/GenBank/DDBJ whole genome shotgun (WGS) entry which is preliminary data.</text>
</comment>
<dbReference type="EMBL" id="SOBR01000003">
    <property type="protein sequence ID" value="TDU22735.1"/>
    <property type="molecule type" value="Genomic_DNA"/>
</dbReference>
<proteinExistence type="predicted"/>
<accession>A0A4R7NPE0</accession>
<reference evidence="2 3" key="1">
    <citation type="submission" date="2019-03" db="EMBL/GenBank/DDBJ databases">
        <title>Genomic Encyclopedia of Type Strains, Phase IV (KMG-IV): sequencing the most valuable type-strain genomes for metagenomic binning, comparative biology and taxonomic classification.</title>
        <authorList>
            <person name="Goeker M."/>
        </authorList>
    </citation>
    <scope>NUCLEOTIDE SEQUENCE [LARGE SCALE GENOMIC DNA]</scope>
    <source>
        <strain evidence="2 3">DSM 6770</strain>
    </source>
</reference>
<dbReference type="Proteomes" id="UP000295380">
    <property type="component" value="Unassembled WGS sequence"/>
</dbReference>
<gene>
    <name evidence="2" type="ORF">C8E00_10395</name>
</gene>
<evidence type="ECO:0000313" key="2">
    <source>
        <dbReference type="EMBL" id="TDU22735.1"/>
    </source>
</evidence>
<feature type="region of interest" description="Disordered" evidence="1">
    <location>
        <begin position="1"/>
        <end position="38"/>
    </location>
</feature>
<sequence>MTVALLSPTKRPPATLTPANTAVSTTLSPAPCDRTAASRPAPKCVIGGLTYLRHDPHLRHDLCSTEDIANAHRRAIFYTRWFGLAEPLLQLWRG</sequence>
<protein>
    <submittedName>
        <fullName evidence="2">Uncharacterized protein</fullName>
    </submittedName>
</protein>
<organism evidence="2 3">
    <name type="scientific">Chromohalobacter marismortui</name>
    <dbReference type="NCBI Taxonomy" id="42055"/>
    <lineage>
        <taxon>Bacteria</taxon>
        <taxon>Pseudomonadati</taxon>
        <taxon>Pseudomonadota</taxon>
        <taxon>Gammaproteobacteria</taxon>
        <taxon>Oceanospirillales</taxon>
        <taxon>Halomonadaceae</taxon>
        <taxon>Chromohalobacter</taxon>
    </lineage>
</organism>
<name>A0A4R7NPE0_9GAMM</name>